<name>A0A4S2MY14_9PEZI</name>
<evidence type="ECO:0000256" key="1">
    <source>
        <dbReference type="SAM" id="MobiDB-lite"/>
    </source>
</evidence>
<protein>
    <recommendedName>
        <fullName evidence="3">DUF7820 domain-containing protein</fullName>
    </recommendedName>
</protein>
<keyword evidence="5" id="KW-1185">Reference proteome</keyword>
<dbReference type="Proteomes" id="UP000298138">
    <property type="component" value="Unassembled WGS sequence"/>
</dbReference>
<sequence length="937" mass="101153">MENRLPLRPPSRVSATTRSSTPLSEREREHEHPYPHHHHQHHYSAVSRSSASSTISRSSSNFSISSATGSFPPRRVASPLGEHYEPEPENVFATPTNSRPASSIGSYMVVDGFGGRSQTMQMEDDVNAIPVADGMRPSFRHSVVYPSGSSGWSGSIQSQISSEGSEFSGGSLNRSNTSGTNSSALYSLPSHLSQLSSPPSPLPEMAPVRPRHDYSQHQQTLSIGTSDLGDGDPFGDEYSIPVADGFVTHNHHHGHYAPGGYVRPESTGSTIASLPPPYTQYPVVVPKPPGEERTAVATGLAPIRPANSTITNRNGTITPVLLPPAPAVVTGADIPPNNSGPEDDPSGAVKEMRRQKKVGALKIALILVASCILGLAVGLGAGLGIANKAKVKSNSSHDPLPTTADHAPSPEKTTEAKFDSGVFPQIPTGPSVISPLETKIDKDGCELVSLSASMPEFFKDPAIWSCHIPEHQPLLWNVLPLPANLNDARISSLKSDPTPLSHAEWDDGKWGGYIVTSKEGEDQHKDHIVFVDSRGEIIEYPGSTGWREGMQGPAFWRQPLTYINETILNNTSEQVPVEESYRFGIIYNKRVLLRESTLKQNYYHNTARGGDGTKLAEGEVAWMCEWGNTLLEVEIYVNESSVAAQEPGDDESDLYDGLDSLFEFVGMPTTITIGWKNEPTPVSSAPSSPLPAEGSASAVPDEEQVGLPQETSLPSPVPAPLLGVNGTQPVKRSIPLNDTVIFHSTINDTNVEDETTNDTTQHDITLIKTRSSSSITDTTPTSTTPTSTILSVTPASDNPNDSDTDDSDAYYSSYYSAYYSATIASLRPSLASSSTIPSSTSTHAARNIKAYPKKVVLREYPPSIFRLKDVQGIDRTEGDNDPRARPGMVQCKKMVVTEGEGLRSDVGEDGDGLVMFRQTVGKFEKQMDKRCYCMWSS</sequence>
<dbReference type="AlphaFoldDB" id="A0A4S2MY14"/>
<reference evidence="4 5" key="1">
    <citation type="submission" date="2019-04" db="EMBL/GenBank/DDBJ databases">
        <title>Comparative genomics and transcriptomics to analyze fruiting body development in filamentous ascomycetes.</title>
        <authorList>
            <consortium name="DOE Joint Genome Institute"/>
            <person name="Lutkenhaus R."/>
            <person name="Traeger S."/>
            <person name="Breuer J."/>
            <person name="Kuo A."/>
            <person name="Lipzen A."/>
            <person name="Pangilinan J."/>
            <person name="Dilworth D."/>
            <person name="Sandor L."/>
            <person name="Poggeler S."/>
            <person name="Barry K."/>
            <person name="Grigoriev I.V."/>
            <person name="Nowrousian M."/>
        </authorList>
    </citation>
    <scope>NUCLEOTIDE SEQUENCE [LARGE SCALE GENOMIC DNA]</scope>
    <source>
        <strain evidence="4 5">CBS 389.68</strain>
    </source>
</reference>
<gene>
    <name evidence="4" type="ORF">EX30DRAFT_395599</name>
</gene>
<feature type="region of interest" description="Disordered" evidence="1">
    <location>
        <begin position="771"/>
        <end position="806"/>
    </location>
</feature>
<feature type="compositionally biased region" description="Polar residues" evidence="1">
    <location>
        <begin position="13"/>
        <end position="23"/>
    </location>
</feature>
<feature type="compositionally biased region" description="Polar residues" evidence="1">
    <location>
        <begin position="172"/>
        <end position="184"/>
    </location>
</feature>
<proteinExistence type="predicted"/>
<keyword evidence="2" id="KW-1133">Transmembrane helix</keyword>
<feature type="compositionally biased region" description="Low complexity" evidence="1">
    <location>
        <begin position="149"/>
        <end position="171"/>
    </location>
</feature>
<dbReference type="InParanoid" id="A0A4S2MY14"/>
<feature type="compositionally biased region" description="Low complexity" evidence="1">
    <location>
        <begin position="771"/>
        <end position="799"/>
    </location>
</feature>
<feature type="region of interest" description="Disordered" evidence="1">
    <location>
        <begin position="676"/>
        <end position="717"/>
    </location>
</feature>
<feature type="region of interest" description="Disordered" evidence="1">
    <location>
        <begin position="149"/>
        <end position="206"/>
    </location>
</feature>
<keyword evidence="2" id="KW-0812">Transmembrane</keyword>
<organism evidence="4 5">
    <name type="scientific">Ascodesmis nigricans</name>
    <dbReference type="NCBI Taxonomy" id="341454"/>
    <lineage>
        <taxon>Eukaryota</taxon>
        <taxon>Fungi</taxon>
        <taxon>Dikarya</taxon>
        <taxon>Ascomycota</taxon>
        <taxon>Pezizomycotina</taxon>
        <taxon>Pezizomycetes</taxon>
        <taxon>Pezizales</taxon>
        <taxon>Ascodesmidaceae</taxon>
        <taxon>Ascodesmis</taxon>
    </lineage>
</organism>
<dbReference type="OrthoDB" id="5384459at2759"/>
<dbReference type="Pfam" id="PF25130">
    <property type="entry name" value="DUF7820"/>
    <property type="match status" value="1"/>
</dbReference>
<feature type="compositionally biased region" description="Polar residues" evidence="1">
    <location>
        <begin position="93"/>
        <end position="103"/>
    </location>
</feature>
<feature type="compositionally biased region" description="Low complexity" evidence="1">
    <location>
        <begin position="47"/>
        <end position="71"/>
    </location>
</feature>
<feature type="domain" description="DUF7820" evidence="3">
    <location>
        <begin position="551"/>
        <end position="646"/>
    </location>
</feature>
<accession>A0A4S2MY14</accession>
<feature type="region of interest" description="Disordered" evidence="1">
    <location>
        <begin position="392"/>
        <end position="421"/>
    </location>
</feature>
<evidence type="ECO:0000259" key="3">
    <source>
        <dbReference type="Pfam" id="PF25130"/>
    </source>
</evidence>
<feature type="transmembrane region" description="Helical" evidence="2">
    <location>
        <begin position="360"/>
        <end position="386"/>
    </location>
</feature>
<dbReference type="InterPro" id="IPR056722">
    <property type="entry name" value="DUF7820"/>
</dbReference>
<dbReference type="EMBL" id="ML220119">
    <property type="protein sequence ID" value="TGZ81453.1"/>
    <property type="molecule type" value="Genomic_DNA"/>
</dbReference>
<feature type="compositionally biased region" description="Low complexity" evidence="1">
    <location>
        <begin position="679"/>
        <end position="698"/>
    </location>
</feature>
<evidence type="ECO:0000313" key="4">
    <source>
        <dbReference type="EMBL" id="TGZ81453.1"/>
    </source>
</evidence>
<feature type="region of interest" description="Disordered" evidence="1">
    <location>
        <begin position="1"/>
        <end position="103"/>
    </location>
</feature>
<evidence type="ECO:0000313" key="5">
    <source>
        <dbReference type="Proteomes" id="UP000298138"/>
    </source>
</evidence>
<keyword evidence="2" id="KW-0472">Membrane</keyword>
<feature type="compositionally biased region" description="Basic and acidic residues" evidence="1">
    <location>
        <begin position="408"/>
        <end position="418"/>
    </location>
</feature>
<feature type="compositionally biased region" description="Basic and acidic residues" evidence="1">
    <location>
        <begin position="24"/>
        <end position="34"/>
    </location>
</feature>
<feature type="compositionally biased region" description="Low complexity" evidence="1">
    <location>
        <begin position="185"/>
        <end position="197"/>
    </location>
</feature>
<evidence type="ECO:0000256" key="2">
    <source>
        <dbReference type="SAM" id="Phobius"/>
    </source>
</evidence>